<dbReference type="Pfam" id="PF00892">
    <property type="entry name" value="EamA"/>
    <property type="match status" value="2"/>
</dbReference>
<evidence type="ECO:0000256" key="1">
    <source>
        <dbReference type="ARBA" id="ARBA00004141"/>
    </source>
</evidence>
<dbReference type="PANTHER" id="PTHR32322">
    <property type="entry name" value="INNER MEMBRANE TRANSPORTER"/>
    <property type="match status" value="1"/>
</dbReference>
<feature type="transmembrane region" description="Helical" evidence="6">
    <location>
        <begin position="285"/>
        <end position="306"/>
    </location>
</feature>
<dbReference type="InterPro" id="IPR000620">
    <property type="entry name" value="EamA_dom"/>
</dbReference>
<name>A0A1I7HVY6_9BACT</name>
<dbReference type="STRING" id="388950.GCA_001611675_01829"/>
<keyword evidence="9" id="KW-1185">Reference proteome</keyword>
<feature type="transmembrane region" description="Helical" evidence="6">
    <location>
        <begin position="225"/>
        <end position="243"/>
    </location>
</feature>
<feature type="transmembrane region" description="Helical" evidence="6">
    <location>
        <begin position="75"/>
        <end position="97"/>
    </location>
</feature>
<keyword evidence="3 6" id="KW-0812">Transmembrane</keyword>
<feature type="transmembrane region" description="Helical" evidence="6">
    <location>
        <begin position="312"/>
        <end position="330"/>
    </location>
</feature>
<reference evidence="9" key="1">
    <citation type="submission" date="2016-10" db="EMBL/GenBank/DDBJ databases">
        <authorList>
            <person name="Varghese N."/>
        </authorList>
    </citation>
    <scope>NUCLEOTIDE SEQUENCE [LARGE SCALE GENOMIC DNA]</scope>
    <source>
        <strain evidence="9">DSM 18820</strain>
    </source>
</reference>
<feature type="transmembrane region" description="Helical" evidence="6">
    <location>
        <begin position="259"/>
        <end position="278"/>
    </location>
</feature>
<feature type="transmembrane region" description="Helical" evidence="6">
    <location>
        <begin position="109"/>
        <end position="130"/>
    </location>
</feature>
<evidence type="ECO:0000256" key="4">
    <source>
        <dbReference type="ARBA" id="ARBA00022989"/>
    </source>
</evidence>
<dbReference type="InterPro" id="IPR050638">
    <property type="entry name" value="AA-Vitamin_Transporters"/>
</dbReference>
<feature type="domain" description="EamA" evidence="7">
    <location>
        <begin position="197"/>
        <end position="331"/>
    </location>
</feature>
<dbReference type="Proteomes" id="UP000182491">
    <property type="component" value="Unassembled WGS sequence"/>
</dbReference>
<dbReference type="SUPFAM" id="SSF103481">
    <property type="entry name" value="Multidrug resistance efflux transporter EmrE"/>
    <property type="match status" value="2"/>
</dbReference>
<keyword evidence="5 6" id="KW-0472">Membrane</keyword>
<proteinExistence type="inferred from homology"/>
<dbReference type="GO" id="GO:0016020">
    <property type="term" value="C:membrane"/>
    <property type="evidence" value="ECO:0007669"/>
    <property type="project" value="UniProtKB-SubCell"/>
</dbReference>
<protein>
    <submittedName>
        <fullName evidence="8">Permease of the drug/metabolite transporter (DMT) superfamily</fullName>
    </submittedName>
</protein>
<feature type="transmembrane region" description="Helical" evidence="6">
    <location>
        <begin position="136"/>
        <end position="158"/>
    </location>
</feature>
<evidence type="ECO:0000259" key="7">
    <source>
        <dbReference type="Pfam" id="PF00892"/>
    </source>
</evidence>
<dbReference type="EMBL" id="FPCA01000002">
    <property type="protein sequence ID" value="SFU64885.1"/>
    <property type="molecule type" value="Genomic_DNA"/>
</dbReference>
<feature type="domain" description="EamA" evidence="7">
    <location>
        <begin position="53"/>
        <end position="181"/>
    </location>
</feature>
<feature type="transmembrane region" description="Helical" evidence="6">
    <location>
        <begin position="165"/>
        <end position="183"/>
    </location>
</feature>
<organism evidence="8 9">
    <name type="scientific">Pontibacter akesuensis</name>
    <dbReference type="NCBI Taxonomy" id="388950"/>
    <lineage>
        <taxon>Bacteria</taxon>
        <taxon>Pseudomonadati</taxon>
        <taxon>Bacteroidota</taxon>
        <taxon>Cytophagia</taxon>
        <taxon>Cytophagales</taxon>
        <taxon>Hymenobacteraceae</taxon>
        <taxon>Pontibacter</taxon>
    </lineage>
</organism>
<evidence type="ECO:0000256" key="5">
    <source>
        <dbReference type="ARBA" id="ARBA00023136"/>
    </source>
</evidence>
<feature type="transmembrane region" description="Helical" evidence="6">
    <location>
        <begin position="50"/>
        <end position="69"/>
    </location>
</feature>
<dbReference type="PANTHER" id="PTHR32322:SF2">
    <property type="entry name" value="EAMA DOMAIN-CONTAINING PROTEIN"/>
    <property type="match status" value="1"/>
</dbReference>
<gene>
    <name evidence="8" type="ORF">SAMN04487941_1714</name>
</gene>
<comment type="similarity">
    <text evidence="2">Belongs to the EamA transporter family.</text>
</comment>
<accession>A0A1I7HVY6</accession>
<sequence length="334" mass="36392">MRDPLDLLLYVGTSGRQEQPPHDYLTSQLFNFLTIKTATSPPQEQSSGTLAWFLITILTLIWGTSFILMKKGLVVFSAGEVGALRMVIASLSLLPFAIKHLKSVEPARWKFLVGSGLLGNFIPAFLFAYAETRLASGLAGVLNSLTALFTLLVGAMLFKQAITWMRVLGILIGILGTAILIFSGNGSADLNNKYYGLYIVVATICYGGSVNIIKHRLGGLKPIIISSLALLTVGPLALVYLFTTDFMYKLQHVPGAWEAFIYIAILAVFSTAIALVLFNRLIHISTTLFASSTTYLIPIVALMWGVLDGESIQLWHYVGMVVILAGVFIVNRAK</sequence>
<dbReference type="InterPro" id="IPR037185">
    <property type="entry name" value="EmrE-like"/>
</dbReference>
<evidence type="ECO:0000256" key="2">
    <source>
        <dbReference type="ARBA" id="ARBA00007362"/>
    </source>
</evidence>
<dbReference type="AlphaFoldDB" id="A0A1I7HVY6"/>
<evidence type="ECO:0000256" key="3">
    <source>
        <dbReference type="ARBA" id="ARBA00022692"/>
    </source>
</evidence>
<comment type="subcellular location">
    <subcellularLocation>
        <location evidence="1">Membrane</location>
        <topology evidence="1">Multi-pass membrane protein</topology>
    </subcellularLocation>
</comment>
<evidence type="ECO:0000256" key="6">
    <source>
        <dbReference type="SAM" id="Phobius"/>
    </source>
</evidence>
<keyword evidence="4 6" id="KW-1133">Transmembrane helix</keyword>
<dbReference type="RefSeq" id="WP_244888625.1">
    <property type="nucleotide sequence ID" value="NZ_BMXC01000002.1"/>
</dbReference>
<feature type="transmembrane region" description="Helical" evidence="6">
    <location>
        <begin position="195"/>
        <end position="213"/>
    </location>
</feature>
<evidence type="ECO:0000313" key="8">
    <source>
        <dbReference type="EMBL" id="SFU64885.1"/>
    </source>
</evidence>
<evidence type="ECO:0000313" key="9">
    <source>
        <dbReference type="Proteomes" id="UP000182491"/>
    </source>
</evidence>